<dbReference type="Pfam" id="PF08224">
    <property type="entry name" value="DUF1719"/>
    <property type="match status" value="1"/>
</dbReference>
<dbReference type="Gramene" id="TVU40795">
    <property type="protein sequence ID" value="TVU40795"/>
    <property type="gene ID" value="EJB05_14273"/>
</dbReference>
<dbReference type="OrthoDB" id="655353at2759"/>
<dbReference type="AlphaFoldDB" id="A0A5J9VYT2"/>
<dbReference type="PANTHER" id="PTHR33377">
    <property type="entry name" value="OS10G0134700 PROTEIN-RELATED"/>
    <property type="match status" value="1"/>
</dbReference>
<dbReference type="EMBL" id="RWGY01000007">
    <property type="protein sequence ID" value="TVU40795.1"/>
    <property type="molecule type" value="Genomic_DNA"/>
</dbReference>
<dbReference type="InterPro" id="IPR013181">
    <property type="entry name" value="DUF1719"/>
</dbReference>
<name>A0A5J9VYT2_9POAL</name>
<evidence type="ECO:0000313" key="1">
    <source>
        <dbReference type="EMBL" id="TVU40795.1"/>
    </source>
</evidence>
<evidence type="ECO:0000313" key="2">
    <source>
        <dbReference type="Proteomes" id="UP000324897"/>
    </source>
</evidence>
<accession>A0A5J9VYT2</accession>
<comment type="caution">
    <text evidence="1">The sequence shown here is derived from an EMBL/GenBank/DDBJ whole genome shotgun (WGS) entry which is preliminary data.</text>
</comment>
<dbReference type="Proteomes" id="UP000324897">
    <property type="component" value="Chromosome 4"/>
</dbReference>
<gene>
    <name evidence="1" type="ORF">EJB05_14273</name>
</gene>
<sequence>MPLKLLVAALHKSSIYTCAQLNVLEFVVSTQLFHWGKEKSSTQLSQGQESIKAPWYTFADLLAIPPSILFQESVIGTRAKSRLLMADTVASSVVQEGVSWMSSYISGKLEEKVSEGHIMARLEMALSQLEFALERTGKLPIMHQSLLRRWKMFKEAYTEGMDLLSKHKLQLVEGGKEMAEQGVTGSSFLERIPRAKNLPISSLFGLSKEYLSSSVVKKFEWYADCADKFVTDVVSGCPLRHDAFVYPLERQLLEGKILMYKMVNGSQSRRIAMWPICSEGRGIEVELYFSYEDRKMPVKKFFLLLRQRLSQGTSIVETATRCLQFATESLKLPTSQFKCVAESAIDNCNKMVLIDLYRVSLAEWSMVPAEDEPAEDKNTV</sequence>
<proteinExistence type="predicted"/>
<keyword evidence="2" id="KW-1185">Reference proteome</keyword>
<organism evidence="1 2">
    <name type="scientific">Eragrostis curvula</name>
    <name type="common">weeping love grass</name>
    <dbReference type="NCBI Taxonomy" id="38414"/>
    <lineage>
        <taxon>Eukaryota</taxon>
        <taxon>Viridiplantae</taxon>
        <taxon>Streptophyta</taxon>
        <taxon>Embryophyta</taxon>
        <taxon>Tracheophyta</taxon>
        <taxon>Spermatophyta</taxon>
        <taxon>Magnoliopsida</taxon>
        <taxon>Liliopsida</taxon>
        <taxon>Poales</taxon>
        <taxon>Poaceae</taxon>
        <taxon>PACMAD clade</taxon>
        <taxon>Chloridoideae</taxon>
        <taxon>Eragrostideae</taxon>
        <taxon>Eragrostidinae</taxon>
        <taxon>Eragrostis</taxon>
    </lineage>
</organism>
<protein>
    <submittedName>
        <fullName evidence="1">Uncharacterized protein</fullName>
    </submittedName>
</protein>
<reference evidence="1 2" key="1">
    <citation type="journal article" date="2019" name="Sci. Rep.">
        <title>A high-quality genome of Eragrostis curvula grass provides insights into Poaceae evolution and supports new strategies to enhance forage quality.</title>
        <authorList>
            <person name="Carballo J."/>
            <person name="Santos B.A.C.M."/>
            <person name="Zappacosta D."/>
            <person name="Garbus I."/>
            <person name="Selva J.P."/>
            <person name="Gallo C.A."/>
            <person name="Diaz A."/>
            <person name="Albertini E."/>
            <person name="Caccamo M."/>
            <person name="Echenique V."/>
        </authorList>
    </citation>
    <scope>NUCLEOTIDE SEQUENCE [LARGE SCALE GENOMIC DNA]</scope>
    <source>
        <strain evidence="2">cv. Victoria</strain>
        <tissue evidence="1">Leaf</tissue>
    </source>
</reference>
<dbReference type="SMART" id="SM01157">
    <property type="entry name" value="DUF1719"/>
    <property type="match status" value="1"/>
</dbReference>
<feature type="non-terminal residue" evidence="1">
    <location>
        <position position="1"/>
    </location>
</feature>
<dbReference type="PANTHER" id="PTHR33377:SF26">
    <property type="match status" value="1"/>
</dbReference>